<dbReference type="EMBL" id="CM004392">
    <property type="protein sequence ID" value="OAY46797.1"/>
    <property type="molecule type" value="Genomic_DNA"/>
</dbReference>
<sequence length="783" mass="90566">MPWIIIGDFNELLGSHEKNGILDHPSYLSNQFQQFGAARIYHILHTSSDHIPIFLDLRKFIPKVRPKNFKFENHWSYEEECGRLIQNSWSRGAGLSIQDRLNVCSTTLLEWSKSKGGDLRKRIKMKKDCIVRLKGCRESWAVQELCTAEGELFKLLNQEEVFWKQRAKLFWLQSGDDNTRAFHNAANGRRKKNSIVMLQGSNGEWLESGRGLENHVAGYFAELYTQQDTLHTEITQCVEARVTLEQNMDLTRPLSNDEIKAALKHRMENWSGKMLSRAGKGILLKTVVQALPTYVMSLYLLPRSICDELQKLMNKFWWGKVRWMKWNRICESKNDEGLGFRNLRDFNLAMLAKQGWRLLVMDTCLMARVMKAKYFPKGNYLNSQLGGNPSMVWRGIWEAKKVILRGVRVRVGDGQDINVWNSPWLPNAADSKVTTQRSEENMHLRVCDLLDEQVRAWDVPKISVIFNERDKRLILSIPLSLRCVRDEWMWTHERGGTYSVKSGYQLLRSDGQPTQHGGQDEFWRKLWKIKAPPKMLDLLWRAANSCLPTKHRLLQKHIVQEDTCLVCSVDTESSLHILSTCEFAKSCWSFAGLSWPVDRFGDVKEWLSSAIWKNRNRVVWSQKYSSIRFVVCSAFSFLHSWRNARDFRPLCRSGQFSDNPYCKWKKPNAGWTKANVDAAVFESKGAVGAVFRDDEGRFVGGYSKIFEGISDQTLLEMLAIRESLNWLKNRGRSKKLAEIVSMCCQLCRMCELNSLEELRILRLITLLGPLNSIQVFMCGSYPS</sequence>
<evidence type="ECO:0000313" key="2">
    <source>
        <dbReference type="EMBL" id="OAY46797.1"/>
    </source>
</evidence>
<dbReference type="STRING" id="3983.A0A2C9VMF7"/>
<feature type="domain" description="Reverse transcriptase zinc-binding" evidence="1">
    <location>
        <begin position="498"/>
        <end position="588"/>
    </location>
</feature>
<dbReference type="InterPro" id="IPR026960">
    <property type="entry name" value="RVT-Znf"/>
</dbReference>
<gene>
    <name evidence="2" type="ORF">MANES_06G028300</name>
</gene>
<dbReference type="AlphaFoldDB" id="A0A2C9VMF7"/>
<name>A0A2C9VMF7_MANES</name>
<proteinExistence type="predicted"/>
<evidence type="ECO:0000259" key="1">
    <source>
        <dbReference type="Pfam" id="PF13966"/>
    </source>
</evidence>
<reference evidence="2" key="1">
    <citation type="submission" date="2016-02" db="EMBL/GenBank/DDBJ databases">
        <title>WGS assembly of Manihot esculenta.</title>
        <authorList>
            <person name="Bredeson J.V."/>
            <person name="Prochnik S.E."/>
            <person name="Lyons J.B."/>
            <person name="Schmutz J."/>
            <person name="Grimwood J."/>
            <person name="Vrebalov J."/>
            <person name="Bart R.S."/>
            <person name="Amuge T."/>
            <person name="Ferguson M.E."/>
            <person name="Green R."/>
            <person name="Putnam N."/>
            <person name="Stites J."/>
            <person name="Rounsley S."/>
            <person name="Rokhsar D.S."/>
        </authorList>
    </citation>
    <scope>NUCLEOTIDE SEQUENCE [LARGE SCALE GENOMIC DNA]</scope>
    <source>
        <tissue evidence="2">Leaf</tissue>
    </source>
</reference>
<dbReference type="Pfam" id="PF13966">
    <property type="entry name" value="zf-RVT"/>
    <property type="match status" value="1"/>
</dbReference>
<accession>A0A2C9VMF7</accession>
<dbReference type="PANTHER" id="PTHR33116:SF86">
    <property type="entry name" value="REVERSE TRANSCRIPTASE DOMAIN-CONTAINING PROTEIN"/>
    <property type="match status" value="1"/>
</dbReference>
<dbReference type="PANTHER" id="PTHR33116">
    <property type="entry name" value="REVERSE TRANSCRIPTASE ZINC-BINDING DOMAIN-CONTAINING PROTEIN-RELATED-RELATED"/>
    <property type="match status" value="1"/>
</dbReference>
<protein>
    <recommendedName>
        <fullName evidence="1">Reverse transcriptase zinc-binding domain-containing protein</fullName>
    </recommendedName>
</protein>
<organism evidence="2">
    <name type="scientific">Manihot esculenta</name>
    <name type="common">Cassava</name>
    <name type="synonym">Jatropha manihot</name>
    <dbReference type="NCBI Taxonomy" id="3983"/>
    <lineage>
        <taxon>Eukaryota</taxon>
        <taxon>Viridiplantae</taxon>
        <taxon>Streptophyta</taxon>
        <taxon>Embryophyta</taxon>
        <taxon>Tracheophyta</taxon>
        <taxon>Spermatophyta</taxon>
        <taxon>Magnoliopsida</taxon>
        <taxon>eudicotyledons</taxon>
        <taxon>Gunneridae</taxon>
        <taxon>Pentapetalae</taxon>
        <taxon>rosids</taxon>
        <taxon>fabids</taxon>
        <taxon>Malpighiales</taxon>
        <taxon>Euphorbiaceae</taxon>
        <taxon>Crotonoideae</taxon>
        <taxon>Manihoteae</taxon>
        <taxon>Manihot</taxon>
    </lineage>
</organism>